<comment type="caution">
    <text evidence="3">The sequence shown here is derived from an EMBL/GenBank/DDBJ whole genome shotgun (WGS) entry which is preliminary data.</text>
</comment>
<dbReference type="InterPro" id="IPR018392">
    <property type="entry name" value="LysM"/>
</dbReference>
<dbReference type="AlphaFoldDB" id="A0A168NU31"/>
<keyword evidence="1" id="KW-0732">Signal</keyword>
<dbReference type="InterPro" id="IPR014258">
    <property type="entry name" value="CAP_domain_YkwD-like"/>
</dbReference>
<evidence type="ECO:0000259" key="2">
    <source>
        <dbReference type="PROSITE" id="PS51782"/>
    </source>
</evidence>
<dbReference type="Pfam" id="PF00188">
    <property type="entry name" value="CAP"/>
    <property type="match status" value="1"/>
</dbReference>
<dbReference type="EMBL" id="LITT01000023">
    <property type="protein sequence ID" value="OAA86904.1"/>
    <property type="molecule type" value="Genomic_DNA"/>
</dbReference>
<dbReference type="SUPFAM" id="SSF54106">
    <property type="entry name" value="LysM domain"/>
    <property type="match status" value="1"/>
</dbReference>
<gene>
    <name evidence="3" type="ORF">WY13_02298</name>
</gene>
<feature type="signal peptide" evidence="1">
    <location>
        <begin position="1"/>
        <end position="22"/>
    </location>
</feature>
<sequence length="203" mass="22339">MKKSFLSSLILCFVLSTGVVHAQSSTYTVVSGDTMWKIAVKNQVGISELISANPQIANPAMIIPGQKISIPNIDVKTMENQVVQLVNQARVNSGLQPFTANWELSRVARYKSQDMANKGYFDHTSPTYGSPFTMMQNFGIKFTAAGENIAMGQRTAQDVMNSWMNSPGHRANILNPSFNQIGVGLAKSSNGTCYWTQQFIKSY</sequence>
<dbReference type="CDD" id="cd05379">
    <property type="entry name" value="CAP_bacterial"/>
    <property type="match status" value="1"/>
</dbReference>
<dbReference type="Pfam" id="PF01476">
    <property type="entry name" value="LysM"/>
    <property type="match status" value="1"/>
</dbReference>
<dbReference type="OrthoDB" id="9783944at2"/>
<dbReference type="InterPro" id="IPR036779">
    <property type="entry name" value="LysM_dom_sf"/>
</dbReference>
<dbReference type="PANTHER" id="PTHR31157:SF1">
    <property type="entry name" value="SCP DOMAIN-CONTAINING PROTEIN"/>
    <property type="match status" value="1"/>
</dbReference>
<organism evidence="3 4">
    <name type="scientific">Clostridium ljungdahlii</name>
    <dbReference type="NCBI Taxonomy" id="1538"/>
    <lineage>
        <taxon>Bacteria</taxon>
        <taxon>Bacillati</taxon>
        <taxon>Bacillota</taxon>
        <taxon>Clostridia</taxon>
        <taxon>Eubacteriales</taxon>
        <taxon>Clostridiaceae</taxon>
        <taxon>Clostridium</taxon>
    </lineage>
</organism>
<evidence type="ECO:0000256" key="1">
    <source>
        <dbReference type="SAM" id="SignalP"/>
    </source>
</evidence>
<dbReference type="PATRIC" id="fig|1538.10.peg.1900"/>
<dbReference type="InterPro" id="IPR014044">
    <property type="entry name" value="CAP_dom"/>
</dbReference>
<dbReference type="SMART" id="SM00257">
    <property type="entry name" value="LysM"/>
    <property type="match status" value="1"/>
</dbReference>
<dbReference type="Proteomes" id="UP000077407">
    <property type="component" value="Unassembled WGS sequence"/>
</dbReference>
<feature type="domain" description="LysM" evidence="2">
    <location>
        <begin position="25"/>
        <end position="70"/>
    </location>
</feature>
<evidence type="ECO:0000313" key="3">
    <source>
        <dbReference type="EMBL" id="OAA86904.1"/>
    </source>
</evidence>
<dbReference type="SUPFAM" id="SSF55797">
    <property type="entry name" value="PR-1-like"/>
    <property type="match status" value="1"/>
</dbReference>
<dbReference type="PANTHER" id="PTHR31157">
    <property type="entry name" value="SCP DOMAIN-CONTAINING PROTEIN"/>
    <property type="match status" value="1"/>
</dbReference>
<proteinExistence type="predicted"/>
<evidence type="ECO:0000313" key="4">
    <source>
        <dbReference type="Proteomes" id="UP000077407"/>
    </source>
</evidence>
<dbReference type="NCBIfam" id="TIGR02899">
    <property type="entry name" value="spore_safA"/>
    <property type="match status" value="1"/>
</dbReference>
<dbReference type="InterPro" id="IPR035940">
    <property type="entry name" value="CAP_sf"/>
</dbReference>
<dbReference type="CDD" id="cd00118">
    <property type="entry name" value="LysM"/>
    <property type="match status" value="1"/>
</dbReference>
<dbReference type="PROSITE" id="PS51782">
    <property type="entry name" value="LYSM"/>
    <property type="match status" value="1"/>
</dbReference>
<dbReference type="RefSeq" id="WP_063555724.1">
    <property type="nucleotide sequence ID" value="NZ_LITT01000023.1"/>
</dbReference>
<dbReference type="InterPro" id="IPR014248">
    <property type="entry name" value="Spore_coat_assembly_SafA"/>
</dbReference>
<dbReference type="Gene3D" id="3.10.350.10">
    <property type="entry name" value="LysM domain"/>
    <property type="match status" value="1"/>
</dbReference>
<feature type="chain" id="PRO_5007899503" evidence="1">
    <location>
        <begin position="23"/>
        <end position="203"/>
    </location>
</feature>
<protein>
    <submittedName>
        <fullName evidence="3">Chlorophenol reductase</fullName>
    </submittedName>
</protein>
<dbReference type="Gene3D" id="3.40.33.10">
    <property type="entry name" value="CAP"/>
    <property type="match status" value="1"/>
</dbReference>
<reference evidence="3 4" key="1">
    <citation type="journal article" date="2015" name="Biotechnol. Bioeng.">
        <title>Genome sequence and phenotypic characterization of Caulobacter segnis.</title>
        <authorList>
            <person name="Patel S."/>
            <person name="Fletcher B."/>
            <person name="Scott D.C."/>
            <person name="Ely B."/>
        </authorList>
    </citation>
    <scope>NUCLEOTIDE SEQUENCE [LARGE SCALE GENOMIC DNA]</scope>
    <source>
        <strain evidence="3 4">ERI-2</strain>
    </source>
</reference>
<accession>A0A168NU31</accession>
<dbReference type="NCBIfam" id="TIGR02909">
    <property type="entry name" value="spore_YkwD"/>
    <property type="match status" value="1"/>
</dbReference>
<name>A0A168NU31_9CLOT</name>